<name>A0A0C1E7P2_9BACT</name>
<accession>A0A0C1E7P2</accession>
<protein>
    <submittedName>
        <fullName evidence="1">Uncharacterized protein</fullName>
    </submittedName>
</protein>
<gene>
    <name evidence="1" type="ORF">DB43_GS00330</name>
</gene>
<dbReference type="Proteomes" id="UP000031307">
    <property type="component" value="Unassembled WGS sequence"/>
</dbReference>
<sequence length="79" mass="9213">MDYTSFFDSYRLCSHPSIIFPLKDDISFKTESDFIILADTRLNKAIALLYPCQNWEIMAPFELNPHMPEKGVNRKNISL</sequence>
<dbReference type="EMBL" id="JSAM01000088">
    <property type="protein sequence ID" value="KIA77227.1"/>
    <property type="molecule type" value="Genomic_DNA"/>
</dbReference>
<dbReference type="AlphaFoldDB" id="A0A0C1E7P2"/>
<comment type="caution">
    <text evidence="1">The sequence shown here is derived from an EMBL/GenBank/DDBJ whole genome shotgun (WGS) entry which is preliminary data.</text>
</comment>
<evidence type="ECO:0000313" key="2">
    <source>
        <dbReference type="Proteomes" id="UP000031307"/>
    </source>
</evidence>
<proteinExistence type="predicted"/>
<evidence type="ECO:0000313" key="1">
    <source>
        <dbReference type="EMBL" id="KIA77227.1"/>
    </source>
</evidence>
<reference evidence="1 2" key="1">
    <citation type="journal article" date="2014" name="Mol. Biol. Evol.">
        <title>Massive expansion of Ubiquitination-related gene families within the Chlamydiae.</title>
        <authorList>
            <person name="Domman D."/>
            <person name="Collingro A."/>
            <person name="Lagkouvardos I."/>
            <person name="Gehre L."/>
            <person name="Weinmaier T."/>
            <person name="Rattei T."/>
            <person name="Subtil A."/>
            <person name="Horn M."/>
        </authorList>
    </citation>
    <scope>NUCLEOTIDE SEQUENCE [LARGE SCALE GENOMIC DNA]</scope>
    <source>
        <strain evidence="1 2">OEW1</strain>
    </source>
</reference>
<organism evidence="1 2">
    <name type="scientific">Parachlamydia acanthamoebae</name>
    <dbReference type="NCBI Taxonomy" id="83552"/>
    <lineage>
        <taxon>Bacteria</taxon>
        <taxon>Pseudomonadati</taxon>
        <taxon>Chlamydiota</taxon>
        <taxon>Chlamydiia</taxon>
        <taxon>Parachlamydiales</taxon>
        <taxon>Parachlamydiaceae</taxon>
        <taxon>Parachlamydia</taxon>
    </lineage>
</organism>